<gene>
    <name evidence="2" type="ORF">R3W88_018659</name>
</gene>
<dbReference type="InterPro" id="IPR036691">
    <property type="entry name" value="Endo/exonu/phosph_ase_sf"/>
</dbReference>
<dbReference type="Proteomes" id="UP001311915">
    <property type="component" value="Unassembled WGS sequence"/>
</dbReference>
<dbReference type="SUPFAM" id="SSF56219">
    <property type="entry name" value="DNase I-like"/>
    <property type="match status" value="1"/>
</dbReference>
<organism evidence="2 3">
    <name type="scientific">Solanum pinnatisectum</name>
    <name type="common">tansyleaf nightshade</name>
    <dbReference type="NCBI Taxonomy" id="50273"/>
    <lineage>
        <taxon>Eukaryota</taxon>
        <taxon>Viridiplantae</taxon>
        <taxon>Streptophyta</taxon>
        <taxon>Embryophyta</taxon>
        <taxon>Tracheophyta</taxon>
        <taxon>Spermatophyta</taxon>
        <taxon>Magnoliopsida</taxon>
        <taxon>eudicotyledons</taxon>
        <taxon>Gunneridae</taxon>
        <taxon>Pentapetalae</taxon>
        <taxon>asterids</taxon>
        <taxon>lamiids</taxon>
        <taxon>Solanales</taxon>
        <taxon>Solanaceae</taxon>
        <taxon>Solanoideae</taxon>
        <taxon>Solaneae</taxon>
        <taxon>Solanum</taxon>
    </lineage>
</organism>
<dbReference type="Gene3D" id="3.60.10.10">
    <property type="entry name" value="Endonuclease/exonuclease/phosphatase"/>
    <property type="match status" value="1"/>
</dbReference>
<dbReference type="PANTHER" id="PTHR33710:SF65">
    <property type="entry name" value="ENDONUCLEASE_EXONUCLEASE_PHOSPHATASE"/>
    <property type="match status" value="1"/>
</dbReference>
<dbReference type="EMBL" id="JAWPEI010000008">
    <property type="protein sequence ID" value="KAK4720321.1"/>
    <property type="molecule type" value="Genomic_DNA"/>
</dbReference>
<protein>
    <recommendedName>
        <fullName evidence="1">Endonuclease/exonuclease/phosphatase domain-containing protein</fullName>
    </recommendedName>
</protein>
<evidence type="ECO:0000313" key="2">
    <source>
        <dbReference type="EMBL" id="KAK4720321.1"/>
    </source>
</evidence>
<accession>A0AAV9L3V1</accession>
<evidence type="ECO:0000259" key="1">
    <source>
        <dbReference type="Pfam" id="PF03372"/>
    </source>
</evidence>
<dbReference type="PANTHER" id="PTHR33710">
    <property type="entry name" value="BNAC02G09200D PROTEIN"/>
    <property type="match status" value="1"/>
</dbReference>
<dbReference type="GO" id="GO:0003824">
    <property type="term" value="F:catalytic activity"/>
    <property type="evidence" value="ECO:0007669"/>
    <property type="project" value="InterPro"/>
</dbReference>
<sequence length="275" mass="32475">MQLVAWNVRGLNKVHKQKEAKLFIRTNNVSIIALLEHKIKDQQIVKVMKTIAPGWRSIDNNICSNKGRVWILWDPQVIKLKIRALNCKFCFTTIYGLHTIEARRSLWGKLRNINSSQQEPWISMGDYNAIHRAEDRMIGATFTWTNGHTYSIIDWALVNAKWMLDMQFTEVKILDPGCSDHSPLCITLMQEEDIRHKPFKFLIHLTKHENFQEIVQRAWKQRPSNGTMYKIWQKLRNVKRGLKELNNVAFYGVHSRIRMYRQYLKDVQSTMRKPG</sequence>
<reference evidence="2 3" key="1">
    <citation type="submission" date="2023-10" db="EMBL/GenBank/DDBJ databases">
        <title>Genome-Wide Identification Analysis in wild type Solanum Pinnatisectum Reveals Some Genes Defensing Phytophthora Infestans.</title>
        <authorList>
            <person name="Sun C."/>
        </authorList>
    </citation>
    <scope>NUCLEOTIDE SEQUENCE [LARGE SCALE GENOMIC DNA]</scope>
    <source>
        <strain evidence="2">LQN</strain>
        <tissue evidence="2">Leaf</tissue>
    </source>
</reference>
<dbReference type="Pfam" id="PF03372">
    <property type="entry name" value="Exo_endo_phos"/>
    <property type="match status" value="1"/>
</dbReference>
<comment type="caution">
    <text evidence="2">The sequence shown here is derived from an EMBL/GenBank/DDBJ whole genome shotgun (WGS) entry which is preliminary data.</text>
</comment>
<keyword evidence="3" id="KW-1185">Reference proteome</keyword>
<proteinExistence type="predicted"/>
<evidence type="ECO:0000313" key="3">
    <source>
        <dbReference type="Proteomes" id="UP001311915"/>
    </source>
</evidence>
<feature type="domain" description="Endonuclease/exonuclease/phosphatase" evidence="1">
    <location>
        <begin position="5"/>
        <end position="181"/>
    </location>
</feature>
<name>A0AAV9L3V1_9SOLN</name>
<dbReference type="AlphaFoldDB" id="A0AAV9L3V1"/>
<dbReference type="InterPro" id="IPR005135">
    <property type="entry name" value="Endo/exonuclease/phosphatase"/>
</dbReference>